<dbReference type="InterPro" id="IPR036736">
    <property type="entry name" value="ACP-like_sf"/>
</dbReference>
<dbReference type="InterPro" id="IPR006162">
    <property type="entry name" value="Ppantetheine_attach_site"/>
</dbReference>
<keyword evidence="5" id="KW-1185">Reference proteome</keyword>
<feature type="domain" description="Carrier" evidence="3">
    <location>
        <begin position="5"/>
        <end position="87"/>
    </location>
</feature>
<dbReference type="Gene3D" id="1.10.1200.10">
    <property type="entry name" value="ACP-like"/>
    <property type="match status" value="1"/>
</dbReference>
<gene>
    <name evidence="4" type="ORF">F4560_001616</name>
</gene>
<dbReference type="SUPFAM" id="SSF47336">
    <property type="entry name" value="ACP-like"/>
    <property type="match status" value="1"/>
</dbReference>
<dbReference type="RefSeq" id="WP_184918187.1">
    <property type="nucleotide sequence ID" value="NZ_JACHMO010000001.1"/>
</dbReference>
<reference evidence="4 5" key="1">
    <citation type="submission" date="2020-08" db="EMBL/GenBank/DDBJ databases">
        <title>Sequencing the genomes of 1000 actinobacteria strains.</title>
        <authorList>
            <person name="Klenk H.-P."/>
        </authorList>
    </citation>
    <scope>NUCLEOTIDE SEQUENCE [LARGE SCALE GENOMIC DNA]</scope>
    <source>
        <strain evidence="4 5">DSM 45486</strain>
    </source>
</reference>
<evidence type="ECO:0000313" key="5">
    <source>
        <dbReference type="Proteomes" id="UP000552097"/>
    </source>
</evidence>
<comment type="caution">
    <text evidence="4">The sequence shown here is derived from an EMBL/GenBank/DDBJ whole genome shotgun (WGS) entry which is preliminary data.</text>
</comment>
<protein>
    <submittedName>
        <fullName evidence="4">Acyl carrier protein</fullName>
    </submittedName>
</protein>
<dbReference type="PROSITE" id="PS00012">
    <property type="entry name" value="PHOSPHOPANTETHEINE"/>
    <property type="match status" value="1"/>
</dbReference>
<dbReference type="SMART" id="SM00823">
    <property type="entry name" value="PKS_PP"/>
    <property type="match status" value="1"/>
</dbReference>
<dbReference type="PROSITE" id="PS50075">
    <property type="entry name" value="CARRIER"/>
    <property type="match status" value="1"/>
</dbReference>
<dbReference type="Proteomes" id="UP000552097">
    <property type="component" value="Unassembled WGS sequence"/>
</dbReference>
<keyword evidence="1" id="KW-0596">Phosphopantetheine</keyword>
<evidence type="ECO:0000256" key="1">
    <source>
        <dbReference type="ARBA" id="ARBA00022450"/>
    </source>
</evidence>
<dbReference type="InterPro" id="IPR009081">
    <property type="entry name" value="PP-bd_ACP"/>
</dbReference>
<evidence type="ECO:0000313" key="4">
    <source>
        <dbReference type="EMBL" id="MBB5801848.1"/>
    </source>
</evidence>
<dbReference type="AlphaFoldDB" id="A0A7W9HH48"/>
<dbReference type="Pfam" id="PF00550">
    <property type="entry name" value="PP-binding"/>
    <property type="match status" value="1"/>
</dbReference>
<name>A0A7W9HH48_9PSEU</name>
<accession>A0A7W9HH48</accession>
<dbReference type="GO" id="GO:0031177">
    <property type="term" value="F:phosphopantetheine binding"/>
    <property type="evidence" value="ECO:0007669"/>
    <property type="project" value="InterPro"/>
</dbReference>
<evidence type="ECO:0000256" key="2">
    <source>
        <dbReference type="ARBA" id="ARBA00022553"/>
    </source>
</evidence>
<keyword evidence="2" id="KW-0597">Phosphoprotein</keyword>
<proteinExistence type="predicted"/>
<dbReference type="EMBL" id="JACHMO010000001">
    <property type="protein sequence ID" value="MBB5801848.1"/>
    <property type="molecule type" value="Genomic_DNA"/>
</dbReference>
<organism evidence="4 5">
    <name type="scientific">Saccharothrix ecbatanensis</name>
    <dbReference type="NCBI Taxonomy" id="1105145"/>
    <lineage>
        <taxon>Bacteria</taxon>
        <taxon>Bacillati</taxon>
        <taxon>Actinomycetota</taxon>
        <taxon>Actinomycetes</taxon>
        <taxon>Pseudonocardiales</taxon>
        <taxon>Pseudonocardiaceae</taxon>
        <taxon>Saccharothrix</taxon>
    </lineage>
</organism>
<dbReference type="InterPro" id="IPR020806">
    <property type="entry name" value="PKS_PP-bd"/>
</dbReference>
<evidence type="ECO:0000259" key="3">
    <source>
        <dbReference type="PROSITE" id="PS50075"/>
    </source>
</evidence>
<sequence length="139" mass="14668">MISRDQVTEAVHSSVETALGVEADEVTASATLLDDLGAESIDLLDILFRIERAIGVKIQAAELAEYVQGGIPDDEFGDVNEIVTPTGLAQLKKIMPQIDQDALAGKLAADKVMSLFTVDNLVQLVATRTEAADTVSVGA</sequence>